<evidence type="ECO:0000313" key="2">
    <source>
        <dbReference type="EMBL" id="QJQ31384.1"/>
    </source>
</evidence>
<keyword evidence="3" id="KW-1185">Reference proteome</keyword>
<dbReference type="InterPro" id="IPR001509">
    <property type="entry name" value="Epimerase_deHydtase"/>
</dbReference>
<evidence type="ECO:0000313" key="3">
    <source>
        <dbReference type="Proteomes" id="UP000503018"/>
    </source>
</evidence>
<dbReference type="Proteomes" id="UP000503018">
    <property type="component" value="Chromosome"/>
</dbReference>
<dbReference type="RefSeq" id="WP_169943601.1">
    <property type="nucleotide sequence ID" value="NZ_CP053015.1"/>
</dbReference>
<dbReference type="AlphaFoldDB" id="A0A6M4AQK8"/>
<dbReference type="GO" id="GO:0005737">
    <property type="term" value="C:cytoplasm"/>
    <property type="evidence" value="ECO:0007669"/>
    <property type="project" value="TreeGrafter"/>
</dbReference>
<evidence type="ECO:0000259" key="1">
    <source>
        <dbReference type="Pfam" id="PF01370"/>
    </source>
</evidence>
<protein>
    <submittedName>
        <fullName evidence="2">NAD-dependent epimerase/dehydratase family protein</fullName>
    </submittedName>
</protein>
<dbReference type="Gene3D" id="3.40.50.720">
    <property type="entry name" value="NAD(P)-binding Rossmann-like Domain"/>
    <property type="match status" value="1"/>
</dbReference>
<dbReference type="InterPro" id="IPR051783">
    <property type="entry name" value="NAD(P)-dependent_oxidoreduct"/>
</dbReference>
<dbReference type="PANTHER" id="PTHR48079">
    <property type="entry name" value="PROTEIN YEEZ"/>
    <property type="match status" value="1"/>
</dbReference>
<dbReference type="Pfam" id="PF01370">
    <property type="entry name" value="Epimerase"/>
    <property type="match status" value="1"/>
</dbReference>
<sequence length="304" mass="32816">MSHIAITGGTGFVGSHVLEQAAAAGHPVRALARRIGTGGLFDEQPGREWQLGTLHDEAALAKLCDGADAVIHIAGAVNVPSKALFDLHNNIGTANVVKAARHAGVRRFIHVSSLSAREPGLSTYGWSKAEGEARAADAPLPIIVRPPGVYGPRDTDVLEMFRMAAKGFMLLPPPGRASWIHAADLARLLLALVDDGPSGTILEPDDGQPMSHIDTARLIGQAVGRPHLRTLSAPRWLLKVAARGDRLVRRDAAKLTPDRARYMAHPDWTSDPAKRPDPTLWRPYIGPEQGFADTARWYCEHGWL</sequence>
<gene>
    <name evidence="2" type="ORF">GV829_02085</name>
</gene>
<name>A0A6M4AQK8_9SPHN</name>
<proteinExistence type="predicted"/>
<dbReference type="KEGG" id="slan:GV829_02085"/>
<dbReference type="GO" id="GO:0004029">
    <property type="term" value="F:aldehyde dehydrogenase (NAD+) activity"/>
    <property type="evidence" value="ECO:0007669"/>
    <property type="project" value="TreeGrafter"/>
</dbReference>
<reference evidence="2 3" key="1">
    <citation type="submission" date="2020-01" db="EMBL/GenBank/DDBJ databases">
        <title>Sphingomonas sp. strain CSW-10.</title>
        <authorList>
            <person name="Chen W.-M."/>
        </authorList>
    </citation>
    <scope>NUCLEOTIDE SEQUENCE [LARGE SCALE GENOMIC DNA]</scope>
    <source>
        <strain evidence="2 3">CSW-10</strain>
    </source>
</reference>
<organism evidence="2 3">
    <name type="scientific">Sphingomonas lacunae</name>
    <dbReference type="NCBI Taxonomy" id="2698828"/>
    <lineage>
        <taxon>Bacteria</taxon>
        <taxon>Pseudomonadati</taxon>
        <taxon>Pseudomonadota</taxon>
        <taxon>Alphaproteobacteria</taxon>
        <taxon>Sphingomonadales</taxon>
        <taxon>Sphingomonadaceae</taxon>
        <taxon>Sphingomonas</taxon>
    </lineage>
</organism>
<dbReference type="EMBL" id="CP053015">
    <property type="protein sequence ID" value="QJQ31384.1"/>
    <property type="molecule type" value="Genomic_DNA"/>
</dbReference>
<dbReference type="SUPFAM" id="SSF51735">
    <property type="entry name" value="NAD(P)-binding Rossmann-fold domains"/>
    <property type="match status" value="1"/>
</dbReference>
<dbReference type="InterPro" id="IPR036291">
    <property type="entry name" value="NAD(P)-bd_dom_sf"/>
</dbReference>
<feature type="domain" description="NAD-dependent epimerase/dehydratase" evidence="1">
    <location>
        <begin position="4"/>
        <end position="199"/>
    </location>
</feature>
<accession>A0A6M4AQK8</accession>
<dbReference type="PANTHER" id="PTHR48079:SF6">
    <property type="entry name" value="NAD(P)-BINDING DOMAIN-CONTAINING PROTEIN-RELATED"/>
    <property type="match status" value="1"/>
</dbReference>